<dbReference type="EMBL" id="FOJG01000002">
    <property type="protein sequence ID" value="SEW51586.1"/>
    <property type="molecule type" value="Genomic_DNA"/>
</dbReference>
<dbReference type="AlphaFoldDB" id="A0A1I0S7C6"/>
<evidence type="ECO:0000313" key="1">
    <source>
        <dbReference type="EMBL" id="SEW51586.1"/>
    </source>
</evidence>
<evidence type="ECO:0000313" key="2">
    <source>
        <dbReference type="Proteomes" id="UP000199310"/>
    </source>
</evidence>
<name>A0A1I0S7C6_9BACT</name>
<accession>A0A1I0S7C6</accession>
<reference evidence="2" key="1">
    <citation type="submission" date="2016-10" db="EMBL/GenBank/DDBJ databases">
        <authorList>
            <person name="Varghese N."/>
            <person name="Submissions S."/>
        </authorList>
    </citation>
    <scope>NUCLEOTIDE SEQUENCE [LARGE SCALE GENOMIC DNA]</scope>
    <source>
        <strain evidence="2">DSM 3695</strain>
    </source>
</reference>
<organism evidence="1 2">
    <name type="scientific">Chitinophaga arvensicola</name>
    <dbReference type="NCBI Taxonomy" id="29529"/>
    <lineage>
        <taxon>Bacteria</taxon>
        <taxon>Pseudomonadati</taxon>
        <taxon>Bacteroidota</taxon>
        <taxon>Chitinophagia</taxon>
        <taxon>Chitinophagales</taxon>
        <taxon>Chitinophagaceae</taxon>
        <taxon>Chitinophaga</taxon>
    </lineage>
</organism>
<sequence>MLMIAVINDSFDDEKGRGSLLSVWTDDEWDIFKWVQMKK</sequence>
<protein>
    <submittedName>
        <fullName evidence="1">Uncharacterized protein</fullName>
    </submittedName>
</protein>
<dbReference type="Proteomes" id="UP000199310">
    <property type="component" value="Unassembled WGS sequence"/>
</dbReference>
<gene>
    <name evidence="1" type="ORF">SAMN04488122_4344</name>
</gene>
<keyword evidence="2" id="KW-1185">Reference proteome</keyword>
<dbReference type="STRING" id="29529.SAMN04488122_4344"/>
<proteinExistence type="predicted"/>